<dbReference type="EC" id="1.-.-.-" evidence="6"/>
<dbReference type="Gene3D" id="3.30.9.10">
    <property type="entry name" value="D-Amino Acid Oxidase, subunit A, domain 2"/>
    <property type="match status" value="1"/>
</dbReference>
<reference evidence="7" key="1">
    <citation type="journal article" date="2019" name="Int. J. Syst. Evol. Microbiol.">
        <title>The Global Catalogue of Microorganisms (GCM) 10K type strain sequencing project: providing services to taxonomists for standard genome sequencing and annotation.</title>
        <authorList>
            <consortium name="The Broad Institute Genomics Platform"/>
            <consortium name="The Broad Institute Genome Sequencing Center for Infectious Disease"/>
            <person name="Wu L."/>
            <person name="Ma J."/>
        </authorList>
    </citation>
    <scope>NUCLEOTIDE SEQUENCE [LARGE SCALE GENOMIC DNA]</scope>
    <source>
        <strain evidence="7">KLKA75</strain>
    </source>
</reference>
<evidence type="ECO:0000256" key="3">
    <source>
        <dbReference type="ARBA" id="ARBA00022827"/>
    </source>
</evidence>
<comment type="cofactor">
    <cofactor evidence="1">
        <name>FAD</name>
        <dbReference type="ChEBI" id="CHEBI:57692"/>
    </cofactor>
</comment>
<evidence type="ECO:0000256" key="1">
    <source>
        <dbReference type="ARBA" id="ARBA00001974"/>
    </source>
</evidence>
<dbReference type="SUPFAM" id="SSF51905">
    <property type="entry name" value="FAD/NAD(P)-binding domain"/>
    <property type="match status" value="1"/>
</dbReference>
<keyword evidence="2" id="KW-0285">Flavoprotein</keyword>
<dbReference type="GO" id="GO:0016491">
    <property type="term" value="F:oxidoreductase activity"/>
    <property type="evidence" value="ECO:0007669"/>
    <property type="project" value="UniProtKB-KW"/>
</dbReference>
<evidence type="ECO:0000313" key="6">
    <source>
        <dbReference type="EMBL" id="MFC4907215.1"/>
    </source>
</evidence>
<dbReference type="Pfam" id="PF01266">
    <property type="entry name" value="DAO"/>
    <property type="match status" value="1"/>
</dbReference>
<name>A0ABV9TVB5_9ACTN</name>
<proteinExistence type="predicted"/>
<dbReference type="Proteomes" id="UP001595872">
    <property type="component" value="Unassembled WGS sequence"/>
</dbReference>
<sequence>MSGGGRIAVVGGGVAGAVLALRLRERRDGPEVELFTGPDAGRADASAASGGMVRAFETDPEASRLAAESLAELRGDARLRERARFREHAAVYVARPGTDLAASLAVVEEVLPGAAELTDAGRIAREYGLHGLTAGAPGVVERRAGHLSPDALRTAALEDLAKLGGAVRAGPVARVGDGPSVKLADGSARGFDAVVVAAGAWTERLLAASGLPGGGFRTRQIQYTLCRAARDALPSFVDEESGLYGRPDGPGRLLLGLPTVRWDVDPDATVPDRVLAARVVEDAARFLGTPVAPERTVASFDCFLDPPGLELRPVAGGVFTFTGGSGGAAKTVLAAARAAVRALTG</sequence>
<dbReference type="PANTHER" id="PTHR10961">
    <property type="entry name" value="PEROXISOMAL SARCOSINE OXIDASE"/>
    <property type="match status" value="1"/>
</dbReference>
<protein>
    <submittedName>
        <fullName evidence="6">FAD-dependent oxidoreductase</fullName>
        <ecNumber evidence="6">1.-.-.-</ecNumber>
    </submittedName>
</protein>
<dbReference type="Gene3D" id="3.50.50.60">
    <property type="entry name" value="FAD/NAD(P)-binding domain"/>
    <property type="match status" value="1"/>
</dbReference>
<dbReference type="InterPro" id="IPR045170">
    <property type="entry name" value="MTOX"/>
</dbReference>
<accession>A0ABV9TVB5</accession>
<evidence type="ECO:0000313" key="7">
    <source>
        <dbReference type="Proteomes" id="UP001595872"/>
    </source>
</evidence>
<dbReference type="EMBL" id="JBHSIT010000002">
    <property type="protein sequence ID" value="MFC4907215.1"/>
    <property type="molecule type" value="Genomic_DNA"/>
</dbReference>
<organism evidence="6 7">
    <name type="scientific">Actinomadura gamaensis</name>
    <dbReference type="NCBI Taxonomy" id="1763541"/>
    <lineage>
        <taxon>Bacteria</taxon>
        <taxon>Bacillati</taxon>
        <taxon>Actinomycetota</taxon>
        <taxon>Actinomycetes</taxon>
        <taxon>Streptosporangiales</taxon>
        <taxon>Thermomonosporaceae</taxon>
        <taxon>Actinomadura</taxon>
    </lineage>
</organism>
<dbReference type="InterPro" id="IPR036188">
    <property type="entry name" value="FAD/NAD-bd_sf"/>
</dbReference>
<gene>
    <name evidence="6" type="ORF">ACFPCY_07785</name>
</gene>
<dbReference type="PANTHER" id="PTHR10961:SF46">
    <property type="entry name" value="PEROXISOMAL SARCOSINE OXIDASE"/>
    <property type="match status" value="1"/>
</dbReference>
<evidence type="ECO:0000259" key="5">
    <source>
        <dbReference type="Pfam" id="PF01266"/>
    </source>
</evidence>
<evidence type="ECO:0000256" key="2">
    <source>
        <dbReference type="ARBA" id="ARBA00022630"/>
    </source>
</evidence>
<keyword evidence="3" id="KW-0274">FAD</keyword>
<feature type="domain" description="FAD dependent oxidoreductase" evidence="5">
    <location>
        <begin position="6"/>
        <end position="340"/>
    </location>
</feature>
<keyword evidence="4 6" id="KW-0560">Oxidoreductase</keyword>
<comment type="caution">
    <text evidence="6">The sequence shown here is derived from an EMBL/GenBank/DDBJ whole genome shotgun (WGS) entry which is preliminary data.</text>
</comment>
<dbReference type="InterPro" id="IPR006076">
    <property type="entry name" value="FAD-dep_OxRdtase"/>
</dbReference>
<keyword evidence="7" id="KW-1185">Reference proteome</keyword>
<dbReference type="RefSeq" id="WP_378252953.1">
    <property type="nucleotide sequence ID" value="NZ_JBHSIT010000002.1"/>
</dbReference>
<evidence type="ECO:0000256" key="4">
    <source>
        <dbReference type="ARBA" id="ARBA00023002"/>
    </source>
</evidence>